<dbReference type="AlphaFoldDB" id="A0A6H1ZWP5"/>
<dbReference type="EMBL" id="MT144805">
    <property type="protein sequence ID" value="QJH99725.1"/>
    <property type="molecule type" value="Genomic_DNA"/>
</dbReference>
<organism evidence="1">
    <name type="scientific">viral metagenome</name>
    <dbReference type="NCBI Taxonomy" id="1070528"/>
    <lineage>
        <taxon>unclassified sequences</taxon>
        <taxon>metagenomes</taxon>
        <taxon>organismal metagenomes</taxon>
    </lineage>
</organism>
<name>A0A6H1ZWP5_9ZZZZ</name>
<evidence type="ECO:0000313" key="1">
    <source>
        <dbReference type="EMBL" id="QJA51747.1"/>
    </source>
</evidence>
<dbReference type="EMBL" id="MT141986">
    <property type="protein sequence ID" value="QJA72898.1"/>
    <property type="molecule type" value="Genomic_DNA"/>
</dbReference>
<sequence>MFCSNCGIELKDMINLEVLKAAVRWMEYGDSLKDEKEYKEMLEDETISKGFKRDITCIRQALKGS</sequence>
<protein>
    <submittedName>
        <fullName evidence="1">Uncharacterized protein</fullName>
    </submittedName>
</protein>
<reference evidence="1" key="1">
    <citation type="submission" date="2020-03" db="EMBL/GenBank/DDBJ databases">
        <title>The deep terrestrial virosphere.</title>
        <authorList>
            <person name="Holmfeldt K."/>
            <person name="Nilsson E."/>
            <person name="Simone D."/>
            <person name="Lopez-Fernandez M."/>
            <person name="Wu X."/>
            <person name="de Brujin I."/>
            <person name="Lundin D."/>
            <person name="Andersson A."/>
            <person name="Bertilsson S."/>
            <person name="Dopson M."/>
        </authorList>
    </citation>
    <scope>NUCLEOTIDE SEQUENCE</scope>
    <source>
        <strain evidence="2">MM415A02567</strain>
        <strain evidence="1">TM448A02287</strain>
        <strain evidence="3">TM448B01662</strain>
    </source>
</reference>
<evidence type="ECO:0000313" key="3">
    <source>
        <dbReference type="EMBL" id="QJH99725.1"/>
    </source>
</evidence>
<dbReference type="EMBL" id="MT144286">
    <property type="protein sequence ID" value="QJA51747.1"/>
    <property type="molecule type" value="Genomic_DNA"/>
</dbReference>
<evidence type="ECO:0000313" key="2">
    <source>
        <dbReference type="EMBL" id="QJA72898.1"/>
    </source>
</evidence>
<accession>A0A6H1ZWP5</accession>
<gene>
    <name evidence="2" type="ORF">MM415A02567_0015</name>
    <name evidence="1" type="ORF">TM448A02287_0015</name>
    <name evidence="3" type="ORF">TM448B01662_0009</name>
</gene>
<proteinExistence type="predicted"/>